<keyword evidence="4 7" id="KW-0819">tRNA processing</keyword>
<evidence type="ECO:0000259" key="10">
    <source>
        <dbReference type="Pfam" id="PF01207"/>
    </source>
</evidence>
<keyword evidence="6 7" id="KW-0560">Oxidoreductase</keyword>
<gene>
    <name evidence="11" type="ORF">H8S54_16545</name>
</gene>
<dbReference type="Proteomes" id="UP000652847">
    <property type="component" value="Unassembled WGS sequence"/>
</dbReference>
<keyword evidence="3 7" id="KW-0288">FMN</keyword>
<dbReference type="CDD" id="cd02801">
    <property type="entry name" value="DUS_like_FMN"/>
    <property type="match status" value="1"/>
</dbReference>
<dbReference type="PROSITE" id="PS01136">
    <property type="entry name" value="UPF0034"/>
    <property type="match status" value="1"/>
</dbReference>
<evidence type="ECO:0000256" key="6">
    <source>
        <dbReference type="ARBA" id="ARBA00023002"/>
    </source>
</evidence>
<dbReference type="EMBL" id="JACOOT010000039">
    <property type="protein sequence ID" value="MBC5652667.1"/>
    <property type="molecule type" value="Genomic_DNA"/>
</dbReference>
<proteinExistence type="inferred from homology"/>
<protein>
    <recommendedName>
        <fullName evidence="7">tRNA-dihydrouridine synthase</fullName>
        <ecNumber evidence="7">1.3.1.-</ecNumber>
    </recommendedName>
</protein>
<dbReference type="Gene3D" id="3.20.20.70">
    <property type="entry name" value="Aldolase class I"/>
    <property type="match status" value="1"/>
</dbReference>
<keyword evidence="2 7" id="KW-0285">Flavoprotein</keyword>
<accession>A0A8I0AIW3</accession>
<dbReference type="Pfam" id="PF01207">
    <property type="entry name" value="Dus"/>
    <property type="match status" value="1"/>
</dbReference>
<dbReference type="InterPro" id="IPR018517">
    <property type="entry name" value="tRNA_hU_synthase_CS"/>
</dbReference>
<evidence type="ECO:0000256" key="8">
    <source>
        <dbReference type="PIRSR" id="PIRSR006621-1"/>
    </source>
</evidence>
<feature type="binding site" evidence="9">
    <location>
        <position position="134"/>
    </location>
    <ligand>
        <name>FMN</name>
        <dbReference type="ChEBI" id="CHEBI:58210"/>
    </ligand>
</feature>
<dbReference type="PANTHER" id="PTHR45846">
    <property type="entry name" value="TRNA-DIHYDROURIDINE(47) SYNTHASE [NAD(P)(+)]-LIKE"/>
    <property type="match status" value="1"/>
</dbReference>
<evidence type="ECO:0000256" key="3">
    <source>
        <dbReference type="ARBA" id="ARBA00022643"/>
    </source>
</evidence>
<comment type="function">
    <text evidence="7">Catalyzes the synthesis of 5,6-dihydrouridine (D), a modified base found in the D-loop of most tRNAs, via the reduction of the C5-C6 double bond in target uridines.</text>
</comment>
<comment type="similarity">
    <text evidence="7">Belongs to the dus family.</text>
</comment>
<feature type="domain" description="DUS-like FMN-binding" evidence="10">
    <location>
        <begin position="5"/>
        <end position="291"/>
    </location>
</feature>
<dbReference type="GO" id="GO:0003723">
    <property type="term" value="F:RNA binding"/>
    <property type="evidence" value="ECO:0007669"/>
    <property type="project" value="TreeGrafter"/>
</dbReference>
<evidence type="ECO:0000313" key="12">
    <source>
        <dbReference type="Proteomes" id="UP000652847"/>
    </source>
</evidence>
<sequence length="313" mass="36264">MKDYMAPMEGVTNFVYRRAYHRFYHPMDKYFTPFISAKPKKNLSFQEICEVSPERNEGMYVVPQILTCNAEDFIRTAQLLKEDYGHQEVNLNLGCPSGTVTAKGKGAGFLAEPQKLDAFLDEIFSKLDMKISIKTRIGTHYEEDWDYLLAIYEKYPIHELIIHPRIQTDMYRGVPRLGAYEKAVSRLKMPLCYNGNLFSTADYKRITQRFPDTDCFMYGRGLITNPGLVSEIRDGVQPGKAVLCQFHDCLLEEYKELLSGERNVLFRMKELWSYMAVSFTNYEKYAKKIKKSQHLSDYQAAVSSLFAEQELAD</sequence>
<dbReference type="GO" id="GO:0050660">
    <property type="term" value="F:flavin adenine dinucleotide binding"/>
    <property type="evidence" value="ECO:0007669"/>
    <property type="project" value="InterPro"/>
</dbReference>
<dbReference type="InterPro" id="IPR001269">
    <property type="entry name" value="DUS_fam"/>
</dbReference>
<evidence type="ECO:0000256" key="7">
    <source>
        <dbReference type="PIRNR" id="PIRNR006621"/>
    </source>
</evidence>
<feature type="binding site" evidence="9">
    <location>
        <begin position="219"/>
        <end position="220"/>
    </location>
    <ligand>
        <name>FMN</name>
        <dbReference type="ChEBI" id="CHEBI:58210"/>
    </ligand>
</feature>
<reference evidence="11 12" key="1">
    <citation type="submission" date="2020-08" db="EMBL/GenBank/DDBJ databases">
        <title>Genome public.</title>
        <authorList>
            <person name="Liu C."/>
            <person name="Sun Q."/>
        </authorList>
    </citation>
    <scope>NUCLEOTIDE SEQUENCE [LARGE SCALE GENOMIC DNA]</scope>
    <source>
        <strain evidence="11 12">BX17</strain>
    </source>
</reference>
<name>A0A8I0AIW3_9FIRM</name>
<evidence type="ECO:0000256" key="2">
    <source>
        <dbReference type="ARBA" id="ARBA00022630"/>
    </source>
</evidence>
<dbReference type="EC" id="1.3.1.-" evidence="7"/>
<evidence type="ECO:0000256" key="1">
    <source>
        <dbReference type="ARBA" id="ARBA00001917"/>
    </source>
</evidence>
<dbReference type="AlphaFoldDB" id="A0A8I0AIW3"/>
<evidence type="ECO:0000256" key="9">
    <source>
        <dbReference type="PIRSR" id="PIRSR006621-2"/>
    </source>
</evidence>
<evidence type="ECO:0000256" key="4">
    <source>
        <dbReference type="ARBA" id="ARBA00022694"/>
    </source>
</evidence>
<keyword evidence="12" id="KW-1185">Reference proteome</keyword>
<dbReference type="PANTHER" id="PTHR45846:SF1">
    <property type="entry name" value="TRNA-DIHYDROURIDINE(47) SYNTHASE [NAD(P)(+)]-LIKE"/>
    <property type="match status" value="1"/>
</dbReference>
<feature type="binding site" evidence="9">
    <location>
        <position position="163"/>
    </location>
    <ligand>
        <name>FMN</name>
        <dbReference type="ChEBI" id="CHEBI:58210"/>
    </ligand>
</feature>
<comment type="cofactor">
    <cofactor evidence="1 7 9">
        <name>FMN</name>
        <dbReference type="ChEBI" id="CHEBI:58210"/>
    </cofactor>
</comment>
<comment type="caution">
    <text evidence="11">The sequence shown here is derived from an EMBL/GenBank/DDBJ whole genome shotgun (WGS) entry which is preliminary data.</text>
</comment>
<evidence type="ECO:0000313" key="11">
    <source>
        <dbReference type="EMBL" id="MBC5652667.1"/>
    </source>
</evidence>
<dbReference type="RefSeq" id="WP_117849788.1">
    <property type="nucleotide sequence ID" value="NZ_JACOOT010000039.1"/>
</dbReference>
<evidence type="ECO:0000256" key="5">
    <source>
        <dbReference type="ARBA" id="ARBA00022857"/>
    </source>
</evidence>
<dbReference type="GO" id="GO:0017150">
    <property type="term" value="F:tRNA dihydrouridine synthase activity"/>
    <property type="evidence" value="ECO:0007669"/>
    <property type="project" value="InterPro"/>
</dbReference>
<keyword evidence="5" id="KW-0521">NADP</keyword>
<keyword evidence="9" id="KW-0547">Nucleotide-binding</keyword>
<organism evidence="11 12">
    <name type="scientific">Blautia segnis</name>
    <dbReference type="NCBI Taxonomy" id="2763030"/>
    <lineage>
        <taxon>Bacteria</taxon>
        <taxon>Bacillati</taxon>
        <taxon>Bacillota</taxon>
        <taxon>Clostridia</taxon>
        <taxon>Lachnospirales</taxon>
        <taxon>Lachnospiraceae</taxon>
        <taxon>Blautia</taxon>
    </lineage>
</organism>
<dbReference type="InterPro" id="IPR013785">
    <property type="entry name" value="Aldolase_TIM"/>
</dbReference>
<feature type="active site" description="Proton donor" evidence="8">
    <location>
        <position position="95"/>
    </location>
</feature>
<dbReference type="SUPFAM" id="SSF51395">
    <property type="entry name" value="FMN-linked oxidoreductases"/>
    <property type="match status" value="1"/>
</dbReference>
<dbReference type="InterPro" id="IPR035587">
    <property type="entry name" value="DUS-like_FMN-bd"/>
</dbReference>
<dbReference type="PIRSF" id="PIRSF006621">
    <property type="entry name" value="Dus"/>
    <property type="match status" value="1"/>
</dbReference>
<feature type="binding site" evidence="9">
    <location>
        <position position="64"/>
    </location>
    <ligand>
        <name>FMN</name>
        <dbReference type="ChEBI" id="CHEBI:58210"/>
    </ligand>
</feature>